<evidence type="ECO:0000313" key="3">
    <source>
        <dbReference type="Proteomes" id="UP000799772"/>
    </source>
</evidence>
<comment type="caution">
    <text evidence="2">The sequence shown here is derived from an EMBL/GenBank/DDBJ whole genome shotgun (WGS) entry which is preliminary data.</text>
</comment>
<keyword evidence="1" id="KW-0812">Transmembrane</keyword>
<protein>
    <submittedName>
        <fullName evidence="2">Uncharacterized protein</fullName>
    </submittedName>
</protein>
<keyword evidence="1" id="KW-0472">Membrane</keyword>
<evidence type="ECO:0000313" key="2">
    <source>
        <dbReference type="EMBL" id="KAF2102141.1"/>
    </source>
</evidence>
<feature type="transmembrane region" description="Helical" evidence="1">
    <location>
        <begin position="12"/>
        <end position="34"/>
    </location>
</feature>
<dbReference type="AlphaFoldDB" id="A0A9P4II88"/>
<name>A0A9P4II88_9PEZI</name>
<sequence length="157" mass="16922">MGESSRGDVPLGAVLGVVQWAILAGAILAFNTIVSQSGMCRFAHGGAAEPNVVAILSTATIVTNGSQINSPYFLVLTEIKPMLRLAILCWKHIRRPQYRSRRGCSIAAAVRGRSTMNTIDASVPPLGDSETVNDESTRHSREEQYGHCLLDLSAWPC</sequence>
<reference evidence="2" key="1">
    <citation type="journal article" date="2020" name="Stud. Mycol.">
        <title>101 Dothideomycetes genomes: a test case for predicting lifestyles and emergence of pathogens.</title>
        <authorList>
            <person name="Haridas S."/>
            <person name="Albert R."/>
            <person name="Binder M."/>
            <person name="Bloem J."/>
            <person name="Labutti K."/>
            <person name="Salamov A."/>
            <person name="Andreopoulos B."/>
            <person name="Baker S."/>
            <person name="Barry K."/>
            <person name="Bills G."/>
            <person name="Bluhm B."/>
            <person name="Cannon C."/>
            <person name="Castanera R."/>
            <person name="Culley D."/>
            <person name="Daum C."/>
            <person name="Ezra D."/>
            <person name="Gonzalez J."/>
            <person name="Henrissat B."/>
            <person name="Kuo A."/>
            <person name="Liang C."/>
            <person name="Lipzen A."/>
            <person name="Lutzoni F."/>
            <person name="Magnuson J."/>
            <person name="Mondo S."/>
            <person name="Nolan M."/>
            <person name="Ohm R."/>
            <person name="Pangilinan J."/>
            <person name="Park H.-J."/>
            <person name="Ramirez L."/>
            <person name="Alfaro M."/>
            <person name="Sun H."/>
            <person name="Tritt A."/>
            <person name="Yoshinaga Y."/>
            <person name="Zwiers L.-H."/>
            <person name="Turgeon B."/>
            <person name="Goodwin S."/>
            <person name="Spatafora J."/>
            <person name="Crous P."/>
            <person name="Grigoriev I."/>
        </authorList>
    </citation>
    <scope>NUCLEOTIDE SEQUENCE</scope>
    <source>
        <strain evidence="2">CBS 133067</strain>
    </source>
</reference>
<accession>A0A9P4II88</accession>
<evidence type="ECO:0000256" key="1">
    <source>
        <dbReference type="SAM" id="Phobius"/>
    </source>
</evidence>
<dbReference type="EMBL" id="ML978123">
    <property type="protein sequence ID" value="KAF2102141.1"/>
    <property type="molecule type" value="Genomic_DNA"/>
</dbReference>
<dbReference type="Proteomes" id="UP000799772">
    <property type="component" value="Unassembled WGS sequence"/>
</dbReference>
<proteinExistence type="predicted"/>
<keyword evidence="1" id="KW-1133">Transmembrane helix</keyword>
<keyword evidence="3" id="KW-1185">Reference proteome</keyword>
<organism evidence="2 3">
    <name type="scientific">Rhizodiscina lignyota</name>
    <dbReference type="NCBI Taxonomy" id="1504668"/>
    <lineage>
        <taxon>Eukaryota</taxon>
        <taxon>Fungi</taxon>
        <taxon>Dikarya</taxon>
        <taxon>Ascomycota</taxon>
        <taxon>Pezizomycotina</taxon>
        <taxon>Dothideomycetes</taxon>
        <taxon>Pleosporomycetidae</taxon>
        <taxon>Aulographales</taxon>
        <taxon>Rhizodiscinaceae</taxon>
        <taxon>Rhizodiscina</taxon>
    </lineage>
</organism>
<gene>
    <name evidence="2" type="ORF">NA57DRAFT_73576</name>
</gene>